<sequence>MKRKNWLWALVLTVLALPACVEPFELETGSERKSLVVDGMITDQNRPDLNKVALSWTAPFNGDDKTVLTQPVYGAEVMVKDARNNNMLLTEGEYGVYTLPESEFKAQIGESYTLYIRLPDGREYESRPELLVPVPPIQDIKYEFREFINVVENAAGALVEKRTVGFDVKVQTRDLEERGNFYRWDTEGVFEYFSDTEDRIDYYTKKPLPGLCWSNKGSINTKIATADDRLVNGRLFEHAIVVVPADIPTKYRVKVRQYSLTAEAYEFWRLFNEQQSSVGSIFDPPPAQIRGNLFSTTNPEEQVIGYFGASSLTERYIVIPRYLYAPFPGLTYTVPKGDCRYLGLYPNVTDQRPKGF</sequence>
<accession>A0ABT3RJP9</accession>
<keyword evidence="3" id="KW-1185">Reference proteome</keyword>
<name>A0ABT3RJP9_9BACT</name>
<feature type="signal peptide" evidence="1">
    <location>
        <begin position="1"/>
        <end position="21"/>
    </location>
</feature>
<dbReference type="RefSeq" id="WP_266054321.1">
    <property type="nucleotide sequence ID" value="NZ_JAPFQO010000015.1"/>
</dbReference>
<gene>
    <name evidence="2" type="ORF">OO017_19175</name>
</gene>
<organism evidence="2 3">
    <name type="scientific">Pontibacter anaerobius</name>
    <dbReference type="NCBI Taxonomy" id="2993940"/>
    <lineage>
        <taxon>Bacteria</taxon>
        <taxon>Pseudomonadati</taxon>
        <taxon>Bacteroidota</taxon>
        <taxon>Cytophagia</taxon>
        <taxon>Cytophagales</taxon>
        <taxon>Hymenobacteraceae</taxon>
        <taxon>Pontibacter</taxon>
    </lineage>
</organism>
<comment type="caution">
    <text evidence="2">The sequence shown here is derived from an EMBL/GenBank/DDBJ whole genome shotgun (WGS) entry which is preliminary data.</text>
</comment>
<dbReference type="EMBL" id="JAPFQO010000015">
    <property type="protein sequence ID" value="MCX2742088.1"/>
    <property type="molecule type" value="Genomic_DNA"/>
</dbReference>
<protein>
    <submittedName>
        <fullName evidence="2">DUF4249 domain-containing protein</fullName>
    </submittedName>
</protein>
<keyword evidence="1" id="KW-0732">Signal</keyword>
<feature type="chain" id="PRO_5046389322" evidence="1">
    <location>
        <begin position="22"/>
        <end position="356"/>
    </location>
</feature>
<evidence type="ECO:0000313" key="2">
    <source>
        <dbReference type="EMBL" id="MCX2742088.1"/>
    </source>
</evidence>
<evidence type="ECO:0000256" key="1">
    <source>
        <dbReference type="SAM" id="SignalP"/>
    </source>
</evidence>
<dbReference type="Pfam" id="PF14054">
    <property type="entry name" value="DUF4249"/>
    <property type="match status" value="1"/>
</dbReference>
<evidence type="ECO:0000313" key="3">
    <source>
        <dbReference type="Proteomes" id="UP001207228"/>
    </source>
</evidence>
<reference evidence="2 3" key="1">
    <citation type="submission" date="2022-11" db="EMBL/GenBank/DDBJ databases">
        <title>The characterization of three novel Bacteroidetes species and genomic analysis of their roles in tidal elemental geochemical cycles.</title>
        <authorList>
            <person name="Ma K.-J."/>
        </authorList>
    </citation>
    <scope>NUCLEOTIDE SEQUENCE [LARGE SCALE GENOMIC DNA]</scope>
    <source>
        <strain evidence="2 3">M82</strain>
    </source>
</reference>
<proteinExistence type="predicted"/>
<dbReference type="InterPro" id="IPR025345">
    <property type="entry name" value="DUF4249"/>
</dbReference>
<dbReference type="Proteomes" id="UP001207228">
    <property type="component" value="Unassembled WGS sequence"/>
</dbReference>